<evidence type="ECO:0000313" key="10">
    <source>
        <dbReference type="EMBL" id="MFC5770269.1"/>
    </source>
</evidence>
<keyword evidence="6" id="KW-0676">Redox-active center</keyword>
<dbReference type="CDD" id="cd03019">
    <property type="entry name" value="DsbA_DsbA"/>
    <property type="match status" value="1"/>
</dbReference>
<dbReference type="PIRSF" id="PIRSF001488">
    <property type="entry name" value="Tdi_protein"/>
    <property type="match status" value="1"/>
</dbReference>
<comment type="caution">
    <text evidence="10">The sequence shown here is derived from an EMBL/GenBank/DDBJ whole genome shotgun (WGS) entry which is preliminary data.</text>
</comment>
<feature type="domain" description="Thioredoxin" evidence="9">
    <location>
        <begin position="12"/>
        <end position="150"/>
    </location>
</feature>
<evidence type="ECO:0000256" key="2">
    <source>
        <dbReference type="ARBA" id="ARBA00005791"/>
    </source>
</evidence>
<proteinExistence type="inferred from homology"/>
<dbReference type="EMBL" id="JBHSOG010000049">
    <property type="protein sequence ID" value="MFC5770269.1"/>
    <property type="molecule type" value="Genomic_DNA"/>
</dbReference>
<dbReference type="NCBIfam" id="TIGR01409">
    <property type="entry name" value="TAT_signal_seq"/>
    <property type="match status" value="1"/>
</dbReference>
<dbReference type="PROSITE" id="PS00194">
    <property type="entry name" value="THIOREDOXIN_1"/>
    <property type="match status" value="1"/>
</dbReference>
<evidence type="ECO:0000256" key="1">
    <source>
        <dbReference type="ARBA" id="ARBA00004418"/>
    </source>
</evidence>
<gene>
    <name evidence="10" type="ORF">ACFPTN_12875</name>
</gene>
<sequence length="211" mass="23297">MNRRDALKQLAVLAALAAPVAGAWAEDEAFQVLNPAQPTNDPSKIEVVEFFHYGCPHCRNFDPLIEDWVRKLPQDVVFRRVPAIWNNQQLAGLARLYYAAEVSGDLSALHGKVFGAVQDEKRPLHTEAGISEWIQGKVADPKKFMDAYKSFGVSSMLQRADQLARGMKIQGVPTLAIDGKFLTSASMAGSHEAALKKADELIARVRKERGK</sequence>
<protein>
    <recommendedName>
        <fullName evidence="7">Thiol:disulfide interchange protein</fullName>
    </recommendedName>
</protein>
<evidence type="ECO:0000256" key="6">
    <source>
        <dbReference type="ARBA" id="ARBA00023284"/>
    </source>
</evidence>
<dbReference type="Pfam" id="PF01323">
    <property type="entry name" value="DSBA"/>
    <property type="match status" value="1"/>
</dbReference>
<keyword evidence="5 7" id="KW-1015">Disulfide bond</keyword>
<dbReference type="Proteomes" id="UP001595974">
    <property type="component" value="Unassembled WGS sequence"/>
</dbReference>
<comment type="similarity">
    <text evidence="2">Belongs to the thioredoxin family. DsbA subfamily.</text>
</comment>
<dbReference type="InterPro" id="IPR023205">
    <property type="entry name" value="DsbA/DsbL"/>
</dbReference>
<evidence type="ECO:0000256" key="8">
    <source>
        <dbReference type="SAM" id="SignalP"/>
    </source>
</evidence>
<dbReference type="InterPro" id="IPR013766">
    <property type="entry name" value="Thioredoxin_domain"/>
</dbReference>
<dbReference type="SUPFAM" id="SSF52833">
    <property type="entry name" value="Thioredoxin-like"/>
    <property type="match status" value="1"/>
</dbReference>
<dbReference type="InterPro" id="IPR019546">
    <property type="entry name" value="TAT_signal_bac_arc"/>
</dbReference>
<dbReference type="PANTHER" id="PTHR35891">
    <property type="entry name" value="THIOL:DISULFIDE INTERCHANGE PROTEIN DSBA"/>
    <property type="match status" value="1"/>
</dbReference>
<keyword evidence="3 8" id="KW-0732">Signal</keyword>
<dbReference type="InterPro" id="IPR001853">
    <property type="entry name" value="DSBA-like_thioredoxin_dom"/>
</dbReference>
<organism evidence="10 11">
    <name type="scientific">Thauera sinica</name>
    <dbReference type="NCBI Taxonomy" id="2665146"/>
    <lineage>
        <taxon>Bacteria</taxon>
        <taxon>Pseudomonadati</taxon>
        <taxon>Pseudomonadota</taxon>
        <taxon>Betaproteobacteria</taxon>
        <taxon>Rhodocyclales</taxon>
        <taxon>Zoogloeaceae</taxon>
        <taxon>Thauera</taxon>
    </lineage>
</organism>
<feature type="chain" id="PRO_5046281339" description="Thiol:disulfide interchange protein" evidence="8">
    <location>
        <begin position="26"/>
        <end position="211"/>
    </location>
</feature>
<evidence type="ECO:0000256" key="7">
    <source>
        <dbReference type="PIRNR" id="PIRNR001488"/>
    </source>
</evidence>
<dbReference type="PANTHER" id="PTHR35891:SF3">
    <property type="entry name" value="THIOL:DISULFIDE INTERCHANGE PROTEIN DSBL"/>
    <property type="match status" value="1"/>
</dbReference>
<evidence type="ECO:0000256" key="3">
    <source>
        <dbReference type="ARBA" id="ARBA00022729"/>
    </source>
</evidence>
<evidence type="ECO:0000256" key="4">
    <source>
        <dbReference type="ARBA" id="ARBA00022764"/>
    </source>
</evidence>
<dbReference type="PROSITE" id="PS51352">
    <property type="entry name" value="THIOREDOXIN_2"/>
    <property type="match status" value="1"/>
</dbReference>
<dbReference type="RefSeq" id="WP_096450062.1">
    <property type="nucleotide sequence ID" value="NZ_JBHSOG010000049.1"/>
</dbReference>
<dbReference type="InterPro" id="IPR036249">
    <property type="entry name" value="Thioredoxin-like_sf"/>
</dbReference>
<dbReference type="InterPro" id="IPR017937">
    <property type="entry name" value="Thioredoxin_CS"/>
</dbReference>
<dbReference type="InterPro" id="IPR050824">
    <property type="entry name" value="Thiol_disulfide_DsbA"/>
</dbReference>
<evidence type="ECO:0000259" key="9">
    <source>
        <dbReference type="PROSITE" id="PS51352"/>
    </source>
</evidence>
<name>A0ABW1ASX5_9RHOO</name>
<evidence type="ECO:0000313" key="11">
    <source>
        <dbReference type="Proteomes" id="UP001595974"/>
    </source>
</evidence>
<keyword evidence="11" id="KW-1185">Reference proteome</keyword>
<reference evidence="11" key="1">
    <citation type="journal article" date="2019" name="Int. J. Syst. Evol. Microbiol.">
        <title>The Global Catalogue of Microorganisms (GCM) 10K type strain sequencing project: providing services to taxonomists for standard genome sequencing and annotation.</title>
        <authorList>
            <consortium name="The Broad Institute Genomics Platform"/>
            <consortium name="The Broad Institute Genome Sequencing Center for Infectious Disease"/>
            <person name="Wu L."/>
            <person name="Ma J."/>
        </authorList>
    </citation>
    <scope>NUCLEOTIDE SEQUENCE [LARGE SCALE GENOMIC DNA]</scope>
    <source>
        <strain evidence="11">SHR3</strain>
    </source>
</reference>
<dbReference type="Gene3D" id="3.40.30.10">
    <property type="entry name" value="Glutaredoxin"/>
    <property type="match status" value="1"/>
</dbReference>
<evidence type="ECO:0000256" key="5">
    <source>
        <dbReference type="ARBA" id="ARBA00023157"/>
    </source>
</evidence>
<comment type="subcellular location">
    <subcellularLocation>
        <location evidence="1 7">Periplasm</location>
    </subcellularLocation>
</comment>
<keyword evidence="4 7" id="KW-0574">Periplasm</keyword>
<feature type="signal peptide" evidence="8">
    <location>
        <begin position="1"/>
        <end position="25"/>
    </location>
</feature>
<accession>A0ABW1ASX5</accession>